<feature type="coiled-coil region" evidence="1">
    <location>
        <begin position="76"/>
        <end position="113"/>
    </location>
</feature>
<dbReference type="PANTHER" id="PTHR21666:SF270">
    <property type="entry name" value="MUREIN HYDROLASE ACTIVATOR ENVC"/>
    <property type="match status" value="1"/>
</dbReference>
<evidence type="ECO:0000313" key="3">
    <source>
        <dbReference type="EMBL" id="GBG09909.1"/>
    </source>
</evidence>
<gene>
    <name evidence="3" type="ORF">PAT3040_04586</name>
</gene>
<organism evidence="3 4">
    <name type="scientific">Paenibacillus agaridevorans</name>
    <dbReference type="NCBI Taxonomy" id="171404"/>
    <lineage>
        <taxon>Bacteria</taxon>
        <taxon>Bacillati</taxon>
        <taxon>Bacillota</taxon>
        <taxon>Bacilli</taxon>
        <taxon>Bacillales</taxon>
        <taxon>Paenibacillaceae</taxon>
        <taxon>Paenibacillus</taxon>
    </lineage>
</organism>
<evidence type="ECO:0000256" key="1">
    <source>
        <dbReference type="SAM" id="Coils"/>
    </source>
</evidence>
<dbReference type="CDD" id="cd12797">
    <property type="entry name" value="M23_peptidase"/>
    <property type="match status" value="1"/>
</dbReference>
<sequence>MRGPDKTVRQFKVSKRSVVAAPMAAALAVAGTVAGLQLKAAYELRQLESELSDQSAAFTQTIAGMDAVIAGKDEAIVTLQQEILKLSRQTEDMKIKMQELGELEEKLKLFMEKYGGSVPNTASPTATGSSKTSASGKDAASFLPSFSAYSSLSDKVARSPIRYPVIGNLDGIVHLAKNTSIDLKALSRMVDAMEESMAHTLKQAQNRRMTVDAYPSSWPTRSKQLTSGFGYRRDPFTGHATFHAGIDIDGKSGDTVFSAAEGTVSETGYDSQYGNYIIIDHLGHLQTAYMHLLAIDAREGDTVVRGEKIGQLGSSGRSTGPHLHFQIMQRSEPVNPLKYLASRT</sequence>
<dbReference type="Gene3D" id="2.70.70.10">
    <property type="entry name" value="Glucose Permease (Domain IIA)"/>
    <property type="match status" value="1"/>
</dbReference>
<dbReference type="GO" id="GO:0004222">
    <property type="term" value="F:metalloendopeptidase activity"/>
    <property type="evidence" value="ECO:0007669"/>
    <property type="project" value="TreeGrafter"/>
</dbReference>
<dbReference type="Pfam" id="PF01551">
    <property type="entry name" value="Peptidase_M23"/>
    <property type="match status" value="1"/>
</dbReference>
<evidence type="ECO:0000259" key="2">
    <source>
        <dbReference type="Pfam" id="PF01551"/>
    </source>
</evidence>
<dbReference type="AlphaFoldDB" id="A0A2R5EW77"/>
<accession>A0A2R5EW77</accession>
<dbReference type="SUPFAM" id="SSF51261">
    <property type="entry name" value="Duplicated hybrid motif"/>
    <property type="match status" value="1"/>
</dbReference>
<reference evidence="3 4" key="1">
    <citation type="submission" date="2017-08" db="EMBL/GenBank/DDBJ databases">
        <title>Substantial Increase in Enzyme Production by Combined Drug-Resistance Mutations in Paenibacillus agaridevorans.</title>
        <authorList>
            <person name="Tanaka Y."/>
            <person name="Funane K."/>
            <person name="Hosaka T."/>
            <person name="Shiwa Y."/>
            <person name="Fujita N."/>
            <person name="Miyazaki T."/>
            <person name="Yoshikawa H."/>
            <person name="Murakami K."/>
            <person name="Kasahara K."/>
            <person name="Inaoka T."/>
            <person name="Hiraga Y."/>
            <person name="Ochi K."/>
        </authorList>
    </citation>
    <scope>NUCLEOTIDE SEQUENCE [LARGE SCALE GENOMIC DNA]</scope>
    <source>
        <strain evidence="3 4">T-3040</strain>
    </source>
</reference>
<protein>
    <recommendedName>
        <fullName evidence="2">M23ase beta-sheet core domain-containing protein</fullName>
    </recommendedName>
</protein>
<name>A0A2R5EW77_9BACL</name>
<comment type="caution">
    <text evidence="3">The sequence shown here is derived from an EMBL/GenBank/DDBJ whole genome shotgun (WGS) entry which is preliminary data.</text>
</comment>
<dbReference type="EMBL" id="BDQX01000281">
    <property type="protein sequence ID" value="GBG09909.1"/>
    <property type="molecule type" value="Genomic_DNA"/>
</dbReference>
<dbReference type="InterPro" id="IPR016047">
    <property type="entry name" value="M23ase_b-sheet_dom"/>
</dbReference>
<feature type="domain" description="M23ase beta-sheet core" evidence="2">
    <location>
        <begin position="242"/>
        <end position="336"/>
    </location>
</feature>
<dbReference type="PANTHER" id="PTHR21666">
    <property type="entry name" value="PEPTIDASE-RELATED"/>
    <property type="match status" value="1"/>
</dbReference>
<keyword evidence="4" id="KW-1185">Reference proteome</keyword>
<dbReference type="InterPro" id="IPR011055">
    <property type="entry name" value="Dup_hybrid_motif"/>
</dbReference>
<dbReference type="Proteomes" id="UP000245202">
    <property type="component" value="Unassembled WGS sequence"/>
</dbReference>
<evidence type="ECO:0000313" key="4">
    <source>
        <dbReference type="Proteomes" id="UP000245202"/>
    </source>
</evidence>
<dbReference type="InterPro" id="IPR050570">
    <property type="entry name" value="Cell_wall_metabolism_enzyme"/>
</dbReference>
<keyword evidence="1" id="KW-0175">Coiled coil</keyword>
<proteinExistence type="predicted"/>